<dbReference type="InterPro" id="IPR001264">
    <property type="entry name" value="Glyco_trans_51"/>
</dbReference>
<keyword evidence="4" id="KW-0808">Transferase</keyword>
<evidence type="ECO:0000256" key="2">
    <source>
        <dbReference type="ARBA" id="ARBA00022519"/>
    </source>
</evidence>
<dbReference type="GO" id="GO:0009274">
    <property type="term" value="C:peptidoglycan-based cell wall"/>
    <property type="evidence" value="ECO:0007669"/>
    <property type="project" value="InterPro"/>
</dbReference>
<evidence type="ECO:0000256" key="3">
    <source>
        <dbReference type="ARBA" id="ARBA00022676"/>
    </source>
</evidence>
<evidence type="ECO:0000313" key="13">
    <source>
        <dbReference type="EMBL" id="AKH38495.1"/>
    </source>
</evidence>
<dbReference type="PATRIC" id="fig|44574.3.peg.3149"/>
<evidence type="ECO:0000256" key="6">
    <source>
        <dbReference type="ARBA" id="ARBA00022960"/>
    </source>
</evidence>
<keyword evidence="1" id="KW-1003">Cell membrane</keyword>
<gene>
    <name evidence="13" type="ORF">AAW31_12955</name>
</gene>
<reference evidence="14" key="1">
    <citation type="submission" date="2015-05" db="EMBL/GenBank/DDBJ databases">
        <title>Draft genome of Nitrosomonas communis strain Nm2.</title>
        <authorList>
            <person name="Kozlowski J.A."/>
            <person name="Kits K.D."/>
            <person name="Stein L.Y."/>
        </authorList>
    </citation>
    <scope>NUCLEOTIDE SEQUENCE [LARGE SCALE GENOMIC DNA]</scope>
    <source>
        <strain evidence="14">Nm2</strain>
    </source>
</reference>
<keyword evidence="5 11" id="KW-0812">Transmembrane</keyword>
<dbReference type="AlphaFoldDB" id="A0A0F7KDC3"/>
<dbReference type="Pfam" id="PF00912">
    <property type="entry name" value="Transgly"/>
    <property type="match status" value="1"/>
</dbReference>
<keyword evidence="6" id="KW-0133">Cell shape</keyword>
<dbReference type="GO" id="GO:0071555">
    <property type="term" value="P:cell wall organization"/>
    <property type="evidence" value="ECO:0007669"/>
    <property type="project" value="UniProtKB-KW"/>
</dbReference>
<dbReference type="InterPro" id="IPR011812">
    <property type="entry name" value="Pep_trsgly"/>
</dbReference>
<protein>
    <recommendedName>
        <fullName evidence="12">Glycosyl transferase family 51 domain-containing protein</fullName>
    </recommendedName>
</protein>
<feature type="transmembrane region" description="Helical" evidence="11">
    <location>
        <begin position="20"/>
        <end position="40"/>
    </location>
</feature>
<evidence type="ECO:0000256" key="1">
    <source>
        <dbReference type="ARBA" id="ARBA00022475"/>
    </source>
</evidence>
<sequence length="243" mass="27744">MEKNIPTSVSYALQPSYWRYVTMAILVGIACYVAQVFFTLPDISALRATNPASTALMDMRAAETQQKGIIKRRIQFWVPYEQISPHLKYAVLAAQDATFFSRKGSDLGKLLNYVDMNGKEKELTNQGGITLTQQLAKNLYSSSSENQFFKLREFLIVRQLETELSKHRIFEIYLNVIEWGDGIWGAEAAARMYFRTPALKLNREQAALLAAAITNSRLPANPSKRLLRRQQFILERMDNVELP</sequence>
<dbReference type="PANTHER" id="PTHR30400:SF0">
    <property type="entry name" value="BIOSYNTHETIC PEPTIDOGLYCAN TRANSGLYCOSYLASE"/>
    <property type="match status" value="1"/>
</dbReference>
<dbReference type="GO" id="GO:0008360">
    <property type="term" value="P:regulation of cell shape"/>
    <property type="evidence" value="ECO:0007669"/>
    <property type="project" value="UniProtKB-KW"/>
</dbReference>
<dbReference type="Gene3D" id="1.10.3810.10">
    <property type="entry name" value="Biosynthetic peptidoglycan transglycosylase-like"/>
    <property type="match status" value="1"/>
</dbReference>
<keyword evidence="14" id="KW-1185">Reference proteome</keyword>
<evidence type="ECO:0000256" key="5">
    <source>
        <dbReference type="ARBA" id="ARBA00022692"/>
    </source>
</evidence>
<dbReference type="EMBL" id="CP011451">
    <property type="protein sequence ID" value="AKH38495.1"/>
    <property type="molecule type" value="Genomic_DNA"/>
</dbReference>
<dbReference type="GO" id="GO:0016763">
    <property type="term" value="F:pentosyltransferase activity"/>
    <property type="evidence" value="ECO:0007669"/>
    <property type="project" value="InterPro"/>
</dbReference>
<keyword evidence="8 11" id="KW-1133">Transmembrane helix</keyword>
<evidence type="ECO:0000256" key="8">
    <source>
        <dbReference type="ARBA" id="ARBA00022989"/>
    </source>
</evidence>
<dbReference type="GO" id="GO:0009252">
    <property type="term" value="P:peptidoglycan biosynthetic process"/>
    <property type="evidence" value="ECO:0007669"/>
    <property type="project" value="UniProtKB-KW"/>
</dbReference>
<accession>A0A0F7KDC3</accession>
<dbReference type="PROSITE" id="PS51257">
    <property type="entry name" value="PROKAR_LIPOPROTEIN"/>
    <property type="match status" value="1"/>
</dbReference>
<organism evidence="13 14">
    <name type="scientific">Nitrosomonas communis</name>
    <dbReference type="NCBI Taxonomy" id="44574"/>
    <lineage>
        <taxon>Bacteria</taxon>
        <taxon>Pseudomonadati</taxon>
        <taxon>Pseudomonadota</taxon>
        <taxon>Betaproteobacteria</taxon>
        <taxon>Nitrosomonadales</taxon>
        <taxon>Nitrosomonadaceae</taxon>
        <taxon>Nitrosomonas</taxon>
    </lineage>
</organism>
<dbReference type="Proteomes" id="UP000034156">
    <property type="component" value="Chromosome"/>
</dbReference>
<feature type="domain" description="Glycosyl transferase family 51" evidence="12">
    <location>
        <begin position="71"/>
        <end position="237"/>
    </location>
</feature>
<evidence type="ECO:0000256" key="10">
    <source>
        <dbReference type="ARBA" id="ARBA00023316"/>
    </source>
</evidence>
<evidence type="ECO:0000256" key="9">
    <source>
        <dbReference type="ARBA" id="ARBA00023136"/>
    </source>
</evidence>
<dbReference type="InterPro" id="IPR036950">
    <property type="entry name" value="PBP_transglycosylase"/>
</dbReference>
<keyword evidence="9 11" id="KW-0472">Membrane</keyword>
<dbReference type="PANTHER" id="PTHR30400">
    <property type="entry name" value="MONOFUNCTIONAL BIOSYNTHETIC PEPTIDOGLYCAN TRANSGLYCOSYLASE"/>
    <property type="match status" value="1"/>
</dbReference>
<evidence type="ECO:0000313" key="14">
    <source>
        <dbReference type="Proteomes" id="UP000034156"/>
    </source>
</evidence>
<reference evidence="13 14" key="2">
    <citation type="journal article" date="2016" name="Genome Announc.">
        <title>Genome Sequence of Nitrosomonas communis Strain Nm2, a Mesophilic Ammonia-Oxidizing Bacterium Isolated from Mediterranean Soil.</title>
        <authorList>
            <person name="Kozlowski J.A."/>
            <person name="Kits K.D."/>
            <person name="Stein L.Y."/>
        </authorList>
    </citation>
    <scope>NUCLEOTIDE SEQUENCE [LARGE SCALE GENOMIC DNA]</scope>
    <source>
        <strain evidence="13 14">Nm2</strain>
    </source>
</reference>
<dbReference type="GO" id="GO:0016020">
    <property type="term" value="C:membrane"/>
    <property type="evidence" value="ECO:0007669"/>
    <property type="project" value="InterPro"/>
</dbReference>
<dbReference type="SUPFAM" id="SSF53955">
    <property type="entry name" value="Lysozyme-like"/>
    <property type="match status" value="1"/>
</dbReference>
<name>A0A0F7KDC3_9PROT</name>
<evidence type="ECO:0000259" key="12">
    <source>
        <dbReference type="Pfam" id="PF00912"/>
    </source>
</evidence>
<keyword evidence="2" id="KW-0997">Cell inner membrane</keyword>
<evidence type="ECO:0000256" key="4">
    <source>
        <dbReference type="ARBA" id="ARBA00022679"/>
    </source>
</evidence>
<dbReference type="InterPro" id="IPR023346">
    <property type="entry name" value="Lysozyme-like_dom_sf"/>
</dbReference>
<proteinExistence type="predicted"/>
<keyword evidence="7" id="KW-0573">Peptidoglycan synthesis</keyword>
<keyword evidence="3" id="KW-0328">Glycosyltransferase</keyword>
<evidence type="ECO:0000256" key="11">
    <source>
        <dbReference type="SAM" id="Phobius"/>
    </source>
</evidence>
<evidence type="ECO:0000256" key="7">
    <source>
        <dbReference type="ARBA" id="ARBA00022984"/>
    </source>
</evidence>
<dbReference type="KEGG" id="nco:AAW31_12955"/>
<keyword evidence="10" id="KW-0961">Cell wall biogenesis/degradation</keyword>